<organism evidence="4">
    <name type="scientific">viral metagenome</name>
    <dbReference type="NCBI Taxonomy" id="1070528"/>
    <lineage>
        <taxon>unclassified sequences</taxon>
        <taxon>metagenomes</taxon>
        <taxon>organismal metagenomes</taxon>
    </lineage>
</organism>
<dbReference type="InterPro" id="IPR006935">
    <property type="entry name" value="Helicase/UvrB_N"/>
</dbReference>
<feature type="compositionally biased region" description="Basic and acidic residues" evidence="2">
    <location>
        <begin position="1030"/>
        <end position="1087"/>
    </location>
</feature>
<proteinExistence type="predicted"/>
<evidence type="ECO:0000256" key="1">
    <source>
        <dbReference type="SAM" id="Coils"/>
    </source>
</evidence>
<dbReference type="Gene3D" id="3.40.50.300">
    <property type="entry name" value="P-loop containing nucleotide triphosphate hydrolases"/>
    <property type="match status" value="2"/>
</dbReference>
<dbReference type="GO" id="GO:0016787">
    <property type="term" value="F:hydrolase activity"/>
    <property type="evidence" value="ECO:0007669"/>
    <property type="project" value="InterPro"/>
</dbReference>
<dbReference type="PROSITE" id="PS51192">
    <property type="entry name" value="HELICASE_ATP_BIND_1"/>
    <property type="match status" value="1"/>
</dbReference>
<dbReference type="GO" id="GO:0003677">
    <property type="term" value="F:DNA binding"/>
    <property type="evidence" value="ECO:0007669"/>
    <property type="project" value="InterPro"/>
</dbReference>
<dbReference type="Pfam" id="PF04851">
    <property type="entry name" value="ResIII"/>
    <property type="match status" value="1"/>
</dbReference>
<feature type="coiled-coil region" evidence="1">
    <location>
        <begin position="777"/>
        <end position="836"/>
    </location>
</feature>
<name>A0A6C0D9V4_9ZZZZ</name>
<evidence type="ECO:0000313" key="4">
    <source>
        <dbReference type="EMBL" id="QHT13806.1"/>
    </source>
</evidence>
<protein>
    <recommendedName>
        <fullName evidence="3">Helicase ATP-binding domain-containing protein</fullName>
    </recommendedName>
</protein>
<dbReference type="EMBL" id="MN739577">
    <property type="protein sequence ID" value="QHT13806.1"/>
    <property type="molecule type" value="Genomic_DNA"/>
</dbReference>
<dbReference type="InterPro" id="IPR027417">
    <property type="entry name" value="P-loop_NTPase"/>
</dbReference>
<dbReference type="InterPro" id="IPR014001">
    <property type="entry name" value="Helicase_ATP-bd"/>
</dbReference>
<evidence type="ECO:0000259" key="3">
    <source>
        <dbReference type="PROSITE" id="PS51192"/>
    </source>
</evidence>
<feature type="region of interest" description="Disordered" evidence="2">
    <location>
        <begin position="1"/>
        <end position="26"/>
    </location>
</feature>
<dbReference type="SMART" id="SM00487">
    <property type="entry name" value="DEXDc"/>
    <property type="match status" value="1"/>
</dbReference>
<dbReference type="SUPFAM" id="SSF52540">
    <property type="entry name" value="P-loop containing nucleoside triphosphate hydrolases"/>
    <property type="match status" value="2"/>
</dbReference>
<dbReference type="GO" id="GO:0005524">
    <property type="term" value="F:ATP binding"/>
    <property type="evidence" value="ECO:0007669"/>
    <property type="project" value="InterPro"/>
</dbReference>
<feature type="compositionally biased region" description="Acidic residues" evidence="2">
    <location>
        <begin position="1"/>
        <end position="23"/>
    </location>
</feature>
<feature type="region of interest" description="Disordered" evidence="2">
    <location>
        <begin position="971"/>
        <end position="995"/>
    </location>
</feature>
<feature type="coiled-coil region" evidence="1">
    <location>
        <begin position="865"/>
        <end position="921"/>
    </location>
</feature>
<sequence>MSNSDTESDNNSESTDSDIESEDEYTKTFEGQFSLEDLEKLIKEDGIISYDPICVRKRSNWSTGNNQYKFDNPEFSPEKLLDDIHDHSPKLHVLLDKIEKLDKKDMQKYGKKFKHFIFSDLKSGTYGAKLIAGALMANGMKLGYSSKQNQNPKSNKKYDKIDLFSNDELMKSKGNNFYLLSSVSVYDQPITTVMKKSILKNFNERPTNTYGDLARIIVMDSGFKEGIDLFDIKYIHIYEPSVNPADQKQVIGRGTRTCGQKGLEFHPTRGWPLYVYVYDLSIPEKIRPSFLNSKTTMDLYLKALNIDVRLYNFAHELEKTAIYGSVDYELNRNIHMFSIGLDDDLEEELPEGAEFVYGGDQTGVGNFDGIGGGPKLRIVSKEPKYFIGETKQAPPMNFEEMRNNIRENYSDFAWDFVKMENLCKQSGGASGEVIKYTPTQDFIRNYFTPMNPIKGMLLWHSVGTGKTCSAIAAATNTFEKQGYTILWVTRTTLKNDIWKNMFDQVCNESIRNSITHSGLEIPNEQNKRMRLLSKSWRIRPMSYKQFSNLVSKQNSFYKSLVKQNGELDPLNKTLLIIDEAHKLYGGGDLSSIERPDMNAFHQALMNSYQLSGPNSVKLLLMTATPITENPMELIQLINLCKPIDKQLPNNFDDFSTRYLDEVGEFTTKGREHFLDDIAGHISYLNREKDARQFAQPIIEFIDVPIPNISQAEKFDKKIVHEIMNPNVNDLQEKIAETNEKLQGELSDLDKNKFKFLKNEICNDLEGKSKSQCEKIVNNNIKMLVNEAKAEVKKIRDEIKEMKEIIKERNAAKKKALGNIKINIETLNEEYEKYKGTTLYSIKNNCGVKISGDVPLKTLIKQHPIISQYDNEISEYNEKIQQLHNNLKIDINVYKQKINNLKNLLKTDLNDLEKRVVSMNIRDARKTQNAVMKIKNKEMSIIENSLKEDIKKTQKKKDKKYKVVRKTIKHMIKDEKRNDKERQKEEKKLLKLKRQQEDHVEEIKHELLQGLVHKYKGKIMDDMVELDERMMEKETEKENARNEKEQKKEKREREKLKKEVERLSRKLDKEREKENKKKQQQELRETKKREKLLKANARKTKKNN</sequence>
<dbReference type="AlphaFoldDB" id="A0A6C0D9V4"/>
<reference evidence="4" key="1">
    <citation type="journal article" date="2020" name="Nature">
        <title>Giant virus diversity and host interactions through global metagenomics.</title>
        <authorList>
            <person name="Schulz F."/>
            <person name="Roux S."/>
            <person name="Paez-Espino D."/>
            <person name="Jungbluth S."/>
            <person name="Walsh D.A."/>
            <person name="Denef V.J."/>
            <person name="McMahon K.D."/>
            <person name="Konstantinidis K.T."/>
            <person name="Eloe-Fadrosh E.A."/>
            <person name="Kyrpides N.C."/>
            <person name="Woyke T."/>
        </authorList>
    </citation>
    <scope>NUCLEOTIDE SEQUENCE</scope>
    <source>
        <strain evidence="4">GVMAG-M-3300023174-134</strain>
    </source>
</reference>
<feature type="domain" description="Helicase ATP-binding" evidence="3">
    <location>
        <begin position="447"/>
        <end position="643"/>
    </location>
</feature>
<keyword evidence="1" id="KW-0175">Coiled coil</keyword>
<dbReference type="CDD" id="cd18785">
    <property type="entry name" value="SF2_C"/>
    <property type="match status" value="1"/>
</dbReference>
<feature type="region of interest" description="Disordered" evidence="2">
    <location>
        <begin position="1030"/>
        <end position="1103"/>
    </location>
</feature>
<evidence type="ECO:0000256" key="2">
    <source>
        <dbReference type="SAM" id="MobiDB-lite"/>
    </source>
</evidence>
<accession>A0A6C0D9V4</accession>